<dbReference type="EMBL" id="JANCPR020000043">
    <property type="protein sequence ID" value="MDJ1136616.1"/>
    <property type="molecule type" value="Genomic_DNA"/>
</dbReference>
<comment type="caution">
    <text evidence="9">The sequence shown here is derived from an EMBL/GenBank/DDBJ whole genome shotgun (WGS) entry which is preliminary data.</text>
</comment>
<keyword evidence="6" id="KW-0812">Transmembrane</keyword>
<dbReference type="InterPro" id="IPR008475">
    <property type="entry name" value="PLipase_C_C"/>
</dbReference>
<accession>A0ABT7A711</accession>
<feature type="region of interest" description="Disordered" evidence="5">
    <location>
        <begin position="33"/>
        <end position="53"/>
    </location>
</feature>
<name>A0ABT7A711_9ACTN</name>
<dbReference type="Pfam" id="PF05506">
    <property type="entry name" value="PLipase_C_C"/>
    <property type="match status" value="1"/>
</dbReference>
<dbReference type="InterPro" id="IPR023849">
    <property type="entry name" value="TQXA_dom"/>
</dbReference>
<evidence type="ECO:0000313" key="9">
    <source>
        <dbReference type="EMBL" id="MDJ1136616.1"/>
    </source>
</evidence>
<dbReference type="NCBIfam" id="TIGR01167">
    <property type="entry name" value="LPXTG_anchor"/>
    <property type="match status" value="1"/>
</dbReference>
<keyword evidence="2" id="KW-0964">Secreted</keyword>
<evidence type="ECO:0000256" key="6">
    <source>
        <dbReference type="SAM" id="Phobius"/>
    </source>
</evidence>
<feature type="region of interest" description="Disordered" evidence="5">
    <location>
        <begin position="173"/>
        <end position="197"/>
    </location>
</feature>
<reference evidence="9 10" key="1">
    <citation type="submission" date="2023-05" db="EMBL/GenBank/DDBJ databases">
        <title>Streptantibioticus silvisoli sp. nov., acidotolerant actinomycetes 1 from pine litter.</title>
        <authorList>
            <person name="Swiecimska M."/>
            <person name="Golinska P."/>
            <person name="Sangal V."/>
            <person name="Wachnowicz B."/>
            <person name="Goodfellow M."/>
        </authorList>
    </citation>
    <scope>NUCLEOTIDE SEQUENCE [LARGE SCALE GENOMIC DNA]</scope>
    <source>
        <strain evidence="9 10">DSM 42109</strain>
    </source>
</reference>
<evidence type="ECO:0000256" key="4">
    <source>
        <dbReference type="ARBA" id="ARBA00023088"/>
    </source>
</evidence>
<dbReference type="NCBIfam" id="NF041528">
    <property type="entry name" value="strep_LAETG"/>
    <property type="match status" value="1"/>
</dbReference>
<dbReference type="NCBIfam" id="TIGR03934">
    <property type="entry name" value="TQXA_dom"/>
    <property type="match status" value="1"/>
</dbReference>
<feature type="signal peptide" evidence="7">
    <location>
        <begin position="1"/>
        <end position="30"/>
    </location>
</feature>
<dbReference type="Proteomes" id="UP001214441">
    <property type="component" value="Unassembled WGS sequence"/>
</dbReference>
<feature type="chain" id="PRO_5045054544" evidence="7">
    <location>
        <begin position="31"/>
        <end position="504"/>
    </location>
</feature>
<evidence type="ECO:0000313" key="10">
    <source>
        <dbReference type="Proteomes" id="UP001214441"/>
    </source>
</evidence>
<organism evidence="9 10">
    <name type="scientific">Streptomyces iconiensis</name>
    <dbReference type="NCBI Taxonomy" id="1384038"/>
    <lineage>
        <taxon>Bacteria</taxon>
        <taxon>Bacillati</taxon>
        <taxon>Actinomycetota</taxon>
        <taxon>Actinomycetes</taxon>
        <taxon>Kitasatosporales</taxon>
        <taxon>Streptomycetaceae</taxon>
        <taxon>Streptomyces</taxon>
    </lineage>
</organism>
<evidence type="ECO:0000256" key="5">
    <source>
        <dbReference type="SAM" id="MobiDB-lite"/>
    </source>
</evidence>
<evidence type="ECO:0000256" key="7">
    <source>
        <dbReference type="SAM" id="SignalP"/>
    </source>
</evidence>
<dbReference type="Pfam" id="PF08341">
    <property type="entry name" value="TED"/>
    <property type="match status" value="1"/>
</dbReference>
<proteinExistence type="predicted"/>
<feature type="compositionally biased region" description="Gly residues" evidence="5">
    <location>
        <begin position="37"/>
        <end position="48"/>
    </location>
</feature>
<feature type="region of interest" description="Disordered" evidence="5">
    <location>
        <begin position="438"/>
        <end position="471"/>
    </location>
</feature>
<keyword evidence="6" id="KW-1133">Transmembrane helix</keyword>
<dbReference type="PROSITE" id="PS50847">
    <property type="entry name" value="GRAM_POS_ANCHORING"/>
    <property type="match status" value="1"/>
</dbReference>
<evidence type="ECO:0000256" key="3">
    <source>
        <dbReference type="ARBA" id="ARBA00022729"/>
    </source>
</evidence>
<feature type="compositionally biased region" description="Gly residues" evidence="5">
    <location>
        <begin position="454"/>
        <end position="464"/>
    </location>
</feature>
<feature type="domain" description="Gram-positive cocci surface proteins LPxTG" evidence="8">
    <location>
        <begin position="471"/>
        <end position="504"/>
    </location>
</feature>
<protein>
    <submittedName>
        <fullName evidence="9">TQXA domain-containing protein</fullName>
    </submittedName>
</protein>
<dbReference type="InterPro" id="IPR019931">
    <property type="entry name" value="LPXTG_anchor"/>
</dbReference>
<dbReference type="InterPro" id="IPR013552">
    <property type="entry name" value="Thioester_dom"/>
</dbReference>
<feature type="region of interest" description="Disordered" evidence="5">
    <location>
        <begin position="223"/>
        <end position="248"/>
    </location>
</feature>
<gene>
    <name evidence="9" type="ORF">NMN56_032645</name>
</gene>
<keyword evidence="6" id="KW-0472">Membrane</keyword>
<evidence type="ECO:0000256" key="2">
    <source>
        <dbReference type="ARBA" id="ARBA00022525"/>
    </source>
</evidence>
<evidence type="ECO:0000256" key="1">
    <source>
        <dbReference type="ARBA" id="ARBA00022512"/>
    </source>
</evidence>
<keyword evidence="1" id="KW-0134">Cell wall</keyword>
<sequence>MTSVRGRMTGRLAAVAATTGLCAAGMAATAAPAAAGGAPGEGVSGQRGGASATLDGLRTHDQAVIRTGSERQEISAGLFEMTVEGGGTLQTYGVDMLNPIQEQARYEEGEWKSSSLYGNRNAGKIRWVLEHSYPRMNDLQALAEAAGAKRLTPQTAAAGTQVAIWRFSEEGPDARAGAGRAGAGAGTGADAAHKGSAREHVRITASDPAAQKLADHLVKAAKRMSEPKASLTLEPAEVSGRNGERPGPVTVRTNAPAVSLAPDPHATSQGVRVVDKKGEPVDSAVNGTELYFQLPEDIDPGTASLTAEAATKIPVGRVFTGSGGRGKSQTQVLAGSSQSTVSSAAAVNWAEGGPVPATTAEENCAKGGVDITVDNSGDAPFPLRVGGQKDEVEQGDKGTLTVPVKEDQPYRIPVTGPNGYERTFSGVLDCATSAAAGGLDQRSAPARAERPATVGGGSGGGDTVMGGSQDLAQTGGSNAPLFAAVAAAFVAIGGAVLTVVRRRS</sequence>
<feature type="transmembrane region" description="Helical" evidence="6">
    <location>
        <begin position="481"/>
        <end position="500"/>
    </location>
</feature>
<evidence type="ECO:0000259" key="8">
    <source>
        <dbReference type="PROSITE" id="PS50847"/>
    </source>
</evidence>
<keyword evidence="10" id="KW-1185">Reference proteome</keyword>
<keyword evidence="4" id="KW-0572">Peptidoglycan-anchor</keyword>
<keyword evidence="3 7" id="KW-0732">Signal</keyword>
<dbReference type="RefSeq" id="WP_274043918.1">
    <property type="nucleotide sequence ID" value="NZ_JANCPR020000043.1"/>
</dbReference>